<protein>
    <submittedName>
        <fullName evidence="3">Uncharacterized protein</fullName>
    </submittedName>
</protein>
<proteinExistence type="predicted"/>
<dbReference type="AlphaFoldDB" id="A0AAE1XSD2"/>
<dbReference type="Proteomes" id="UP001293254">
    <property type="component" value="Unassembled WGS sequence"/>
</dbReference>
<evidence type="ECO:0000313" key="4">
    <source>
        <dbReference type="Proteomes" id="UP001293254"/>
    </source>
</evidence>
<evidence type="ECO:0000313" key="3">
    <source>
        <dbReference type="EMBL" id="KAK4417195.1"/>
    </source>
</evidence>
<reference evidence="3" key="2">
    <citation type="journal article" date="2024" name="Plant">
        <title>Genomic evolution and insights into agronomic trait innovations of Sesamum species.</title>
        <authorList>
            <person name="Miao H."/>
            <person name="Wang L."/>
            <person name="Qu L."/>
            <person name="Liu H."/>
            <person name="Sun Y."/>
            <person name="Le M."/>
            <person name="Wang Q."/>
            <person name="Wei S."/>
            <person name="Zheng Y."/>
            <person name="Lin W."/>
            <person name="Duan Y."/>
            <person name="Cao H."/>
            <person name="Xiong S."/>
            <person name="Wang X."/>
            <person name="Wei L."/>
            <person name="Li C."/>
            <person name="Ma Q."/>
            <person name="Ju M."/>
            <person name="Zhao R."/>
            <person name="Li G."/>
            <person name="Mu C."/>
            <person name="Tian Q."/>
            <person name="Mei H."/>
            <person name="Zhang T."/>
            <person name="Gao T."/>
            <person name="Zhang H."/>
        </authorList>
    </citation>
    <scope>NUCLEOTIDE SEQUENCE</scope>
    <source>
        <strain evidence="3">3651</strain>
    </source>
</reference>
<dbReference type="EMBL" id="JACGWO010000010">
    <property type="protein sequence ID" value="KAK4417195.1"/>
    <property type="molecule type" value="Genomic_DNA"/>
</dbReference>
<organism evidence="3 4">
    <name type="scientific">Sesamum alatum</name>
    <dbReference type="NCBI Taxonomy" id="300844"/>
    <lineage>
        <taxon>Eukaryota</taxon>
        <taxon>Viridiplantae</taxon>
        <taxon>Streptophyta</taxon>
        <taxon>Embryophyta</taxon>
        <taxon>Tracheophyta</taxon>
        <taxon>Spermatophyta</taxon>
        <taxon>Magnoliopsida</taxon>
        <taxon>eudicotyledons</taxon>
        <taxon>Gunneridae</taxon>
        <taxon>Pentapetalae</taxon>
        <taxon>asterids</taxon>
        <taxon>lamiids</taxon>
        <taxon>Lamiales</taxon>
        <taxon>Pedaliaceae</taxon>
        <taxon>Sesamum</taxon>
    </lineage>
</organism>
<feature type="region of interest" description="Disordered" evidence="2">
    <location>
        <begin position="1"/>
        <end position="69"/>
    </location>
</feature>
<name>A0AAE1XSD2_9LAMI</name>
<accession>A0AAE1XSD2</accession>
<reference evidence="3" key="1">
    <citation type="submission" date="2020-06" db="EMBL/GenBank/DDBJ databases">
        <authorList>
            <person name="Li T."/>
            <person name="Hu X."/>
            <person name="Zhang T."/>
            <person name="Song X."/>
            <person name="Zhang H."/>
            <person name="Dai N."/>
            <person name="Sheng W."/>
            <person name="Hou X."/>
            <person name="Wei L."/>
        </authorList>
    </citation>
    <scope>NUCLEOTIDE SEQUENCE</scope>
    <source>
        <strain evidence="3">3651</strain>
        <tissue evidence="3">Leaf</tissue>
    </source>
</reference>
<evidence type="ECO:0000256" key="1">
    <source>
        <dbReference type="SAM" id="Coils"/>
    </source>
</evidence>
<feature type="compositionally biased region" description="Low complexity" evidence="2">
    <location>
        <begin position="48"/>
        <end position="58"/>
    </location>
</feature>
<comment type="caution">
    <text evidence="3">The sequence shown here is derived from an EMBL/GenBank/DDBJ whole genome shotgun (WGS) entry which is preliminary data.</text>
</comment>
<keyword evidence="1" id="KW-0175">Coiled coil</keyword>
<sequence>MQGTPPSHVLAEFEGTKGSSSATPSVENRDKGTTASESHQASATLEATTEPTPEPIEIVHGSPPRTPTPKVIPVVASSGSPKWWVKNESQIGPSQPKFFLACTLGKIHGNCSRQFFVIATKPSYVEEHFAHNMMRDKQALVSANATLQSEVEALKVQLSEVKASRDEKIANLEAQLQKSADEALDEGEKKGFDRGQAEGFDEGLIEGRARYLASDEHKALLAATRMEAARDFLKSSAFGIALEIKTAQSTIDAFELCRSQIKTLDGFVEGFDQNRLDPTLDAKLQISDVGEPPAADLTNLMF</sequence>
<feature type="compositionally biased region" description="Polar residues" evidence="2">
    <location>
        <begin position="17"/>
        <end position="26"/>
    </location>
</feature>
<evidence type="ECO:0000256" key="2">
    <source>
        <dbReference type="SAM" id="MobiDB-lite"/>
    </source>
</evidence>
<gene>
    <name evidence="3" type="ORF">Salat_2545100</name>
</gene>
<keyword evidence="4" id="KW-1185">Reference proteome</keyword>
<feature type="coiled-coil region" evidence="1">
    <location>
        <begin position="137"/>
        <end position="182"/>
    </location>
</feature>
<feature type="compositionally biased region" description="Polar residues" evidence="2">
    <location>
        <begin position="33"/>
        <end position="47"/>
    </location>
</feature>